<dbReference type="OrthoDB" id="5324335at2"/>
<dbReference type="RefSeq" id="WP_102434412.1">
    <property type="nucleotide sequence ID" value="NZ_CAWNVI010000065.1"/>
</dbReference>
<dbReference type="GO" id="GO:0016788">
    <property type="term" value="F:hydrolase activity, acting on ester bonds"/>
    <property type="evidence" value="ECO:0007669"/>
    <property type="project" value="UniProtKB-ARBA"/>
</dbReference>
<sequence length="399" mass="45461">MRVALLGGSNSVLKDGFSKGLSEVVAVDNYALGASSSIQNMYSTVKYINNGHYGIVTESNVNDFHNFWVSGVPLSTIKDNIINLYRMLYLANAPVFILLIPITLNKRSNTPENIEAVNVINKLHIKCACHYGFNYVDFHDYFFYNNLHSKIGVKLGHPNVAIMRYIGKLVGRHIKSVFSQAEPKFGNEVVTLTSEYLLGSGELKVNSKFNKRLFDVENINQKKLISERHDYYLIGATAWCDENSLLSISSKNFSVVKAFNTELQFHEFFEKISLDSNTIVKNEKIKPPTEMSLRAYDIRNKELSFDLGNIKLSDLLFIRKDIANPVLKNNYNYNCNYLLKELEVFFDYLNHELTRQDAVAKTIRILLKKGFVGLANKLANKAGGQKHIDLYDRLNNEKK</sequence>
<comment type="caution">
    <text evidence="1">The sequence shown here is derived from an EMBL/GenBank/DDBJ whole genome shotgun (WGS) entry which is preliminary data.</text>
</comment>
<dbReference type="AlphaFoldDB" id="A0A2N7KEE4"/>
<dbReference type="SUPFAM" id="SSF52266">
    <property type="entry name" value="SGNH hydrolase"/>
    <property type="match status" value="1"/>
</dbReference>
<dbReference type="InterPro" id="IPR036514">
    <property type="entry name" value="SGNH_hydro_sf"/>
</dbReference>
<organism evidence="1 2">
    <name type="scientific">Vibrio lentus</name>
    <dbReference type="NCBI Taxonomy" id="136468"/>
    <lineage>
        <taxon>Bacteria</taxon>
        <taxon>Pseudomonadati</taxon>
        <taxon>Pseudomonadota</taxon>
        <taxon>Gammaproteobacteria</taxon>
        <taxon>Vibrionales</taxon>
        <taxon>Vibrionaceae</taxon>
        <taxon>Vibrio</taxon>
    </lineage>
</organism>
<gene>
    <name evidence="1" type="ORF">BCT49_24455</name>
</gene>
<accession>A0A2N7KEE4</accession>
<protein>
    <submittedName>
        <fullName evidence="1">Uncharacterized protein</fullName>
    </submittedName>
</protein>
<proteinExistence type="predicted"/>
<evidence type="ECO:0000313" key="2">
    <source>
        <dbReference type="Proteomes" id="UP000235406"/>
    </source>
</evidence>
<dbReference type="EMBL" id="MCZK01000065">
    <property type="protein sequence ID" value="PMM74059.1"/>
    <property type="molecule type" value="Genomic_DNA"/>
</dbReference>
<dbReference type="Proteomes" id="UP000235406">
    <property type="component" value="Unassembled WGS sequence"/>
</dbReference>
<evidence type="ECO:0000313" key="1">
    <source>
        <dbReference type="EMBL" id="PMM74059.1"/>
    </source>
</evidence>
<name>A0A2N7KEE4_9VIBR</name>
<reference evidence="2" key="1">
    <citation type="submission" date="2016-07" db="EMBL/GenBank/DDBJ databases">
        <title>Nontailed viruses are major unrecognized killers of bacteria in the ocean.</title>
        <authorList>
            <person name="Kauffman K."/>
            <person name="Hussain F."/>
            <person name="Yang J."/>
            <person name="Arevalo P."/>
            <person name="Brown J."/>
            <person name="Cutler M."/>
            <person name="Kelly L."/>
            <person name="Polz M.F."/>
        </authorList>
    </citation>
    <scope>NUCLEOTIDE SEQUENCE [LARGE SCALE GENOMIC DNA]</scope>
    <source>
        <strain evidence="2">10N.261.46.F8</strain>
    </source>
</reference>
<dbReference type="Gene3D" id="3.40.50.1110">
    <property type="entry name" value="SGNH hydrolase"/>
    <property type="match status" value="1"/>
</dbReference>